<dbReference type="SUPFAM" id="SSF143100">
    <property type="entry name" value="TTHA1013/TTHA0281-like"/>
    <property type="match status" value="1"/>
</dbReference>
<dbReference type="EMBL" id="CP003130">
    <property type="protein sequence ID" value="AEU36100.1"/>
    <property type="molecule type" value="Genomic_DNA"/>
</dbReference>
<dbReference type="KEGG" id="gma:AciX8_1761"/>
<organism evidence="2 3">
    <name type="scientific">Granulicella mallensis (strain ATCC BAA-1857 / DSM 23137 / MP5ACTX8)</name>
    <dbReference type="NCBI Taxonomy" id="682795"/>
    <lineage>
        <taxon>Bacteria</taxon>
        <taxon>Pseudomonadati</taxon>
        <taxon>Acidobacteriota</taxon>
        <taxon>Terriglobia</taxon>
        <taxon>Terriglobales</taxon>
        <taxon>Acidobacteriaceae</taxon>
        <taxon>Granulicella</taxon>
    </lineage>
</organism>
<dbReference type="HOGENOM" id="CLU_2382082_0_0_0"/>
<evidence type="ECO:0008006" key="4">
    <source>
        <dbReference type="Google" id="ProtNLM"/>
    </source>
</evidence>
<accession>G8NQF1</accession>
<sequence>MKPHPKQQRRAGRAFNSMDKQSGYAARFEQARDGGWGAITVQMCVVGLGSSLGEARQSVSDGIAVWLEYKRDNNEPVPDPEWKEVPLNDSVSSY</sequence>
<reference evidence="2 3" key="1">
    <citation type="submission" date="2011-11" db="EMBL/GenBank/DDBJ databases">
        <title>Complete sequence of Granulicella mallensis MP5ACTX8.</title>
        <authorList>
            <consortium name="US DOE Joint Genome Institute"/>
            <person name="Lucas S."/>
            <person name="Copeland A."/>
            <person name="Lapidus A."/>
            <person name="Cheng J.-F."/>
            <person name="Goodwin L."/>
            <person name="Pitluck S."/>
            <person name="Peters L."/>
            <person name="Lu M."/>
            <person name="Detter J.C."/>
            <person name="Han C."/>
            <person name="Tapia R."/>
            <person name="Land M."/>
            <person name="Hauser L."/>
            <person name="Kyrpides N."/>
            <person name="Ivanova N."/>
            <person name="Mikhailova N."/>
            <person name="Pagani I."/>
            <person name="Rawat S."/>
            <person name="Mannisto M."/>
            <person name="Haggblom M."/>
            <person name="Woyke T."/>
        </authorList>
    </citation>
    <scope>NUCLEOTIDE SEQUENCE [LARGE SCALE GENOMIC DNA]</scope>
    <source>
        <strain evidence="3">ATCC BAA-1857 / DSM 23137 / MP5ACTX8</strain>
    </source>
</reference>
<dbReference type="STRING" id="682795.AciX8_1761"/>
<dbReference type="Proteomes" id="UP000007113">
    <property type="component" value="Chromosome"/>
</dbReference>
<feature type="compositionally biased region" description="Basic and acidic residues" evidence="1">
    <location>
        <begin position="73"/>
        <end position="86"/>
    </location>
</feature>
<protein>
    <recommendedName>
        <fullName evidence="4">HicB family protein</fullName>
    </recommendedName>
</protein>
<dbReference type="AlphaFoldDB" id="G8NQF1"/>
<evidence type="ECO:0000313" key="2">
    <source>
        <dbReference type="EMBL" id="AEU36100.1"/>
    </source>
</evidence>
<dbReference type="OrthoDB" id="9807959at2"/>
<proteinExistence type="predicted"/>
<name>G8NQF1_GRAMM</name>
<evidence type="ECO:0000256" key="1">
    <source>
        <dbReference type="SAM" id="MobiDB-lite"/>
    </source>
</evidence>
<evidence type="ECO:0000313" key="3">
    <source>
        <dbReference type="Proteomes" id="UP000007113"/>
    </source>
</evidence>
<gene>
    <name evidence="2" type="ordered locus">AciX8_1761</name>
</gene>
<dbReference type="eggNOG" id="COG1598">
    <property type="taxonomic scope" value="Bacteria"/>
</dbReference>
<dbReference type="InterPro" id="IPR035069">
    <property type="entry name" value="TTHA1013/TTHA0281-like"/>
</dbReference>
<dbReference type="RefSeq" id="WP_014264979.1">
    <property type="nucleotide sequence ID" value="NC_016631.1"/>
</dbReference>
<feature type="region of interest" description="Disordered" evidence="1">
    <location>
        <begin position="73"/>
        <end position="94"/>
    </location>
</feature>
<keyword evidence="3" id="KW-1185">Reference proteome</keyword>